<dbReference type="InterPro" id="IPR001789">
    <property type="entry name" value="Sig_transdc_resp-reg_receiver"/>
</dbReference>
<dbReference type="PROSITE" id="PS50930">
    <property type="entry name" value="HTH_LYTTR"/>
    <property type="match status" value="1"/>
</dbReference>
<evidence type="ECO:0000259" key="3">
    <source>
        <dbReference type="PROSITE" id="PS50930"/>
    </source>
</evidence>
<dbReference type="Proteomes" id="UP001595812">
    <property type="component" value="Unassembled WGS sequence"/>
</dbReference>
<evidence type="ECO:0000256" key="1">
    <source>
        <dbReference type="PROSITE-ProRule" id="PRU00169"/>
    </source>
</evidence>
<proteinExistence type="predicted"/>
<evidence type="ECO:0000259" key="2">
    <source>
        <dbReference type="PROSITE" id="PS50110"/>
    </source>
</evidence>
<dbReference type="Pfam" id="PF04397">
    <property type="entry name" value="LytTR"/>
    <property type="match status" value="1"/>
</dbReference>
<accession>A0ABV8AJT8</accession>
<dbReference type="SMART" id="SM00448">
    <property type="entry name" value="REC"/>
    <property type="match status" value="1"/>
</dbReference>
<keyword evidence="1" id="KW-0597">Phosphoprotein</keyword>
<keyword evidence="5" id="KW-1185">Reference proteome</keyword>
<dbReference type="Gene3D" id="2.40.50.1020">
    <property type="entry name" value="LytTr DNA-binding domain"/>
    <property type="match status" value="1"/>
</dbReference>
<dbReference type="InterPro" id="IPR011006">
    <property type="entry name" value="CheY-like_superfamily"/>
</dbReference>
<dbReference type="SMART" id="SM00850">
    <property type="entry name" value="LytTR"/>
    <property type="match status" value="1"/>
</dbReference>
<organism evidence="4 5">
    <name type="scientific">Winogradskyella maritima</name>
    <dbReference type="NCBI Taxonomy" id="1517766"/>
    <lineage>
        <taxon>Bacteria</taxon>
        <taxon>Pseudomonadati</taxon>
        <taxon>Bacteroidota</taxon>
        <taxon>Flavobacteriia</taxon>
        <taxon>Flavobacteriales</taxon>
        <taxon>Flavobacteriaceae</taxon>
        <taxon>Winogradskyella</taxon>
    </lineage>
</organism>
<dbReference type="SUPFAM" id="SSF52172">
    <property type="entry name" value="CheY-like"/>
    <property type="match status" value="1"/>
</dbReference>
<dbReference type="InterPro" id="IPR046947">
    <property type="entry name" value="LytR-like"/>
</dbReference>
<dbReference type="PROSITE" id="PS50110">
    <property type="entry name" value="RESPONSE_REGULATORY"/>
    <property type="match status" value="1"/>
</dbReference>
<dbReference type="RefSeq" id="WP_386098295.1">
    <property type="nucleotide sequence ID" value="NZ_JBHSAT010000004.1"/>
</dbReference>
<dbReference type="PANTHER" id="PTHR37299:SF1">
    <property type="entry name" value="STAGE 0 SPORULATION PROTEIN A HOMOLOG"/>
    <property type="match status" value="1"/>
</dbReference>
<dbReference type="PANTHER" id="PTHR37299">
    <property type="entry name" value="TRANSCRIPTIONAL REGULATOR-RELATED"/>
    <property type="match status" value="1"/>
</dbReference>
<sequence>MKALIIDDENKARRLLRCIIEEFCPEIITIFEAPELETGVEIIKAEQPDIVYLDIEMPKYSGLQILELLEDVSVNFQIIFTTAYNQYAVEAFKLSAIDYLLKPIDKEEFKQATDKAIEAQKSRTLNNQFAELKKAFNQLALSKIALEIPKGVIFISHDDILLFEADGMYTKVYLQNGETQLICKPLKHFVGQLRSLSFFYKPHRSYLINLKHIKELSRKDGYHLIMKNNKTIPIVKDKRENFMSVIQQIFNT</sequence>
<protein>
    <submittedName>
        <fullName evidence="4">LytR/AlgR family response regulator transcription factor</fullName>
    </submittedName>
</protein>
<feature type="domain" description="Response regulatory" evidence="2">
    <location>
        <begin position="2"/>
        <end position="117"/>
    </location>
</feature>
<name>A0ABV8AJT8_9FLAO</name>
<dbReference type="EMBL" id="JBHSAT010000004">
    <property type="protein sequence ID" value="MFC3876927.1"/>
    <property type="molecule type" value="Genomic_DNA"/>
</dbReference>
<comment type="caution">
    <text evidence="4">The sequence shown here is derived from an EMBL/GenBank/DDBJ whole genome shotgun (WGS) entry which is preliminary data.</text>
</comment>
<evidence type="ECO:0000313" key="5">
    <source>
        <dbReference type="Proteomes" id="UP001595812"/>
    </source>
</evidence>
<dbReference type="InterPro" id="IPR007492">
    <property type="entry name" value="LytTR_DNA-bd_dom"/>
</dbReference>
<gene>
    <name evidence="4" type="ORF">ACFOSX_06745</name>
</gene>
<feature type="domain" description="HTH LytTR-type" evidence="3">
    <location>
        <begin position="144"/>
        <end position="248"/>
    </location>
</feature>
<dbReference type="Gene3D" id="3.40.50.2300">
    <property type="match status" value="1"/>
</dbReference>
<evidence type="ECO:0000313" key="4">
    <source>
        <dbReference type="EMBL" id="MFC3876927.1"/>
    </source>
</evidence>
<dbReference type="Pfam" id="PF00072">
    <property type="entry name" value="Response_reg"/>
    <property type="match status" value="1"/>
</dbReference>
<feature type="modified residue" description="4-aspartylphosphate" evidence="1">
    <location>
        <position position="54"/>
    </location>
</feature>
<reference evidence="5" key="1">
    <citation type="journal article" date="2019" name="Int. J. Syst. Evol. Microbiol.">
        <title>The Global Catalogue of Microorganisms (GCM) 10K type strain sequencing project: providing services to taxonomists for standard genome sequencing and annotation.</title>
        <authorList>
            <consortium name="The Broad Institute Genomics Platform"/>
            <consortium name="The Broad Institute Genome Sequencing Center for Infectious Disease"/>
            <person name="Wu L."/>
            <person name="Ma J."/>
        </authorList>
    </citation>
    <scope>NUCLEOTIDE SEQUENCE [LARGE SCALE GENOMIC DNA]</scope>
    <source>
        <strain evidence="5">CECT 8979</strain>
    </source>
</reference>